<dbReference type="AlphaFoldDB" id="A0A6F8PNK7"/>
<gene>
    <name evidence="1" type="ORF">THMIRHAT_14490</name>
</gene>
<dbReference type="KEGG" id="tzo:THMIRHAT_14490"/>
<evidence type="ECO:0000313" key="2">
    <source>
        <dbReference type="Proteomes" id="UP000501466"/>
    </source>
</evidence>
<keyword evidence="2" id="KW-1185">Reference proteome</keyword>
<dbReference type="EMBL" id="AP021888">
    <property type="protein sequence ID" value="BBP43703.1"/>
    <property type="molecule type" value="Genomic_DNA"/>
</dbReference>
<evidence type="ECO:0000313" key="1">
    <source>
        <dbReference type="EMBL" id="BBP43703.1"/>
    </source>
</evidence>
<proteinExistence type="predicted"/>
<dbReference type="Proteomes" id="UP000501466">
    <property type="component" value="Chromosome"/>
</dbReference>
<dbReference type="RefSeq" id="WP_173291482.1">
    <property type="nucleotide sequence ID" value="NZ_AP021888.1"/>
</dbReference>
<protein>
    <recommendedName>
        <fullName evidence="3">Class I SAM-dependent methyltransferase</fullName>
    </recommendedName>
</protein>
<sequence length="262" mass="29642">MLWEAWQYFTTPVALPLAKEMGFLEEAIAMAARRKRCRAEWDTHFQNCQTTIREAVERCTQKRKIVIMGAGSLLDVPLDYLAQEFDEVCLIDLVFLKDARKRVKPFSNVRLIEQDVTDSLAACQKGAVQAKPALNPQGHKAWLDLSEVDCLVSLNLLSQLPLIPVSWLMKHFGISEQQADVLAKQLINEHLNLLNACSGVKCLIADRWVTEIDTQGQEVDGFDPLWEVSVPEVQKSWDWRVIPLGEINTPTAQVNRVGVSIY</sequence>
<organism evidence="1 2">
    <name type="scientific">Thiosulfativibrio zosterae</name>
    <dbReference type="NCBI Taxonomy" id="2675053"/>
    <lineage>
        <taxon>Bacteria</taxon>
        <taxon>Pseudomonadati</taxon>
        <taxon>Pseudomonadota</taxon>
        <taxon>Gammaproteobacteria</taxon>
        <taxon>Thiotrichales</taxon>
        <taxon>Piscirickettsiaceae</taxon>
        <taxon>Thiosulfativibrio</taxon>
    </lineage>
</organism>
<evidence type="ECO:0008006" key="3">
    <source>
        <dbReference type="Google" id="ProtNLM"/>
    </source>
</evidence>
<name>A0A6F8PNK7_9GAMM</name>
<accession>A0A6F8PNK7</accession>
<reference evidence="2" key="1">
    <citation type="submission" date="2019-11" db="EMBL/GenBank/DDBJ databases">
        <title>Isolation and characterization of two novel species in the genus Thiomicrorhabdus.</title>
        <authorList>
            <person name="Mochizuki J."/>
            <person name="Kojima H."/>
            <person name="Fukui M."/>
        </authorList>
    </citation>
    <scope>NUCLEOTIDE SEQUENCE [LARGE SCALE GENOMIC DNA]</scope>
    <source>
        <strain evidence="2">AkT22</strain>
    </source>
</reference>